<dbReference type="SUPFAM" id="SSF47729">
    <property type="entry name" value="IHF-like DNA-binding proteins"/>
    <property type="match status" value="1"/>
</dbReference>
<dbReference type="InterPro" id="IPR010992">
    <property type="entry name" value="IHF-like_DNA-bd_dom_sf"/>
</dbReference>
<dbReference type="InterPro" id="IPR041607">
    <property type="entry name" value="HU-HIG"/>
</dbReference>
<feature type="domain" description="HU" evidence="3">
    <location>
        <begin position="1"/>
        <end position="118"/>
    </location>
</feature>
<proteinExistence type="predicted"/>
<evidence type="ECO:0000259" key="3">
    <source>
        <dbReference type="Pfam" id="PF18291"/>
    </source>
</evidence>
<feature type="compositionally biased region" description="Basic and acidic residues" evidence="2">
    <location>
        <begin position="131"/>
        <end position="140"/>
    </location>
</feature>
<dbReference type="RefSeq" id="WP_122202400.1">
    <property type="nucleotide sequence ID" value="NZ_CABJFV010000045.1"/>
</dbReference>
<dbReference type="NCBIfam" id="TIGR01201">
    <property type="entry name" value="HU_rel"/>
    <property type="match status" value="1"/>
</dbReference>
<dbReference type="GO" id="GO:0003677">
    <property type="term" value="F:DNA binding"/>
    <property type="evidence" value="ECO:0007669"/>
    <property type="project" value="UniProtKB-KW"/>
</dbReference>
<reference evidence="4 5" key="1">
    <citation type="submission" date="2018-08" db="EMBL/GenBank/DDBJ databases">
        <title>A genome reference for cultivated species of the human gut microbiota.</title>
        <authorList>
            <person name="Zou Y."/>
            <person name="Xue W."/>
            <person name="Luo G."/>
        </authorList>
    </citation>
    <scope>NUCLEOTIDE SEQUENCE [LARGE SCALE GENOMIC DNA]</scope>
    <source>
        <strain evidence="4 5">AM40-30BH</strain>
    </source>
</reference>
<sequence length="158" mass="17263">MAILYKKVKRLSDPTDKVSVRKAYPVITYKYGSAATLGEFAKEIGSNSGVSEGEAISVLKDFRTLLRKTLLSGRSVNIEGLGFFFLSAQSKGVEKAEEFTNQDITGLRICFRANNDIRLHTGTSTRSDGLKLKDVDRINEPDEIEAGNGEGEGEDPSV</sequence>
<evidence type="ECO:0000313" key="5">
    <source>
        <dbReference type="Proteomes" id="UP000284379"/>
    </source>
</evidence>
<protein>
    <submittedName>
        <fullName evidence="4">DNA-binding protein</fullName>
    </submittedName>
</protein>
<comment type="caution">
    <text evidence="4">The sequence shown here is derived from an EMBL/GenBank/DDBJ whole genome shotgun (WGS) entry which is preliminary data.</text>
</comment>
<feature type="compositionally biased region" description="Acidic residues" evidence="2">
    <location>
        <begin position="141"/>
        <end position="158"/>
    </location>
</feature>
<gene>
    <name evidence="4" type="ORF">DW888_20900</name>
</gene>
<organism evidence="4 5">
    <name type="scientific">Bacteroides nordii</name>
    <dbReference type="NCBI Taxonomy" id="291645"/>
    <lineage>
        <taxon>Bacteria</taxon>
        <taxon>Pseudomonadati</taxon>
        <taxon>Bacteroidota</taxon>
        <taxon>Bacteroidia</taxon>
        <taxon>Bacteroidales</taxon>
        <taxon>Bacteroidaceae</taxon>
        <taxon>Bacteroides</taxon>
    </lineage>
</organism>
<dbReference type="AlphaFoldDB" id="A0A413V3P1"/>
<dbReference type="EMBL" id="QSGO01000045">
    <property type="protein sequence ID" value="RHB28192.1"/>
    <property type="molecule type" value="Genomic_DNA"/>
</dbReference>
<evidence type="ECO:0000313" key="4">
    <source>
        <dbReference type="EMBL" id="RHB28192.1"/>
    </source>
</evidence>
<dbReference type="InterPro" id="IPR005902">
    <property type="entry name" value="HU_DNA-bd_put"/>
</dbReference>
<feature type="region of interest" description="Disordered" evidence="2">
    <location>
        <begin position="131"/>
        <end position="158"/>
    </location>
</feature>
<keyword evidence="1 4" id="KW-0238">DNA-binding</keyword>
<dbReference type="Pfam" id="PF18291">
    <property type="entry name" value="HU-HIG"/>
    <property type="match status" value="1"/>
</dbReference>
<name>A0A413V3P1_9BACE</name>
<evidence type="ECO:0000256" key="2">
    <source>
        <dbReference type="SAM" id="MobiDB-lite"/>
    </source>
</evidence>
<evidence type="ECO:0000256" key="1">
    <source>
        <dbReference type="ARBA" id="ARBA00023125"/>
    </source>
</evidence>
<dbReference type="Proteomes" id="UP000284379">
    <property type="component" value="Unassembled WGS sequence"/>
</dbReference>
<accession>A0A413V3P1</accession>